<dbReference type="InterPro" id="IPR036695">
    <property type="entry name" value="Arg-tRNA-synth_N_sf"/>
</dbReference>
<dbReference type="EMBL" id="CP145316">
    <property type="protein sequence ID" value="XAM17253.1"/>
    <property type="molecule type" value="Genomic_DNA"/>
</dbReference>
<keyword evidence="3 9" id="KW-0436">Ligase</keyword>
<keyword evidence="7 9" id="KW-0030">Aminoacyl-tRNA synthetase</keyword>
<protein>
    <recommendedName>
        <fullName evidence="9">Arginine--tRNA ligase</fullName>
        <ecNumber evidence="9">6.1.1.19</ecNumber>
    </recommendedName>
    <alternativeName>
        <fullName evidence="9">Arginyl-tRNA synthetase</fullName>
        <shortName evidence="9">ArgRS</shortName>
    </alternativeName>
</protein>
<dbReference type="RefSeq" id="WP_343352970.1">
    <property type="nucleotide sequence ID" value="NZ_CP145316.1"/>
</dbReference>
<keyword evidence="5 9" id="KW-0067">ATP-binding</keyword>
<evidence type="ECO:0000256" key="4">
    <source>
        <dbReference type="ARBA" id="ARBA00022741"/>
    </source>
</evidence>
<keyword evidence="4 9" id="KW-0547">Nucleotide-binding</keyword>
<accession>A0ABZ3F504</accession>
<keyword evidence="2 9" id="KW-0963">Cytoplasm</keyword>
<evidence type="ECO:0000259" key="12">
    <source>
        <dbReference type="SMART" id="SM01016"/>
    </source>
</evidence>
<dbReference type="SMART" id="SM00836">
    <property type="entry name" value="DALR_1"/>
    <property type="match status" value="1"/>
</dbReference>
<dbReference type="Gene3D" id="3.30.1360.70">
    <property type="entry name" value="Arginyl tRNA synthetase N-terminal domain"/>
    <property type="match status" value="1"/>
</dbReference>
<dbReference type="InterPro" id="IPR009080">
    <property type="entry name" value="tRNAsynth_Ia_anticodon-bd"/>
</dbReference>
<comment type="subcellular location">
    <subcellularLocation>
        <location evidence="9">Cytoplasm</location>
    </subcellularLocation>
</comment>
<reference evidence="13 14" key="1">
    <citation type="submission" date="2024-02" db="EMBL/GenBank/DDBJ databases">
        <title>Genome and pathogenicity analysis of Helicobacter mastomyrinus isolated from mice.</title>
        <authorList>
            <person name="Zhu L."/>
        </authorList>
    </citation>
    <scope>NUCLEOTIDE SEQUENCE [LARGE SCALE GENOMIC DNA]</scope>
    <source>
        <strain evidence="13 14">Hm-17</strain>
    </source>
</reference>
<dbReference type="SUPFAM" id="SSF55190">
    <property type="entry name" value="Arginyl-tRNA synthetase (ArgRS), N-terminal 'additional' domain"/>
    <property type="match status" value="1"/>
</dbReference>
<dbReference type="Pfam" id="PF00750">
    <property type="entry name" value="tRNA-synt_1d"/>
    <property type="match status" value="1"/>
</dbReference>
<evidence type="ECO:0000256" key="10">
    <source>
        <dbReference type="RuleBase" id="RU363038"/>
    </source>
</evidence>
<dbReference type="InterPro" id="IPR014729">
    <property type="entry name" value="Rossmann-like_a/b/a_fold"/>
</dbReference>
<dbReference type="EC" id="6.1.1.19" evidence="9"/>
<evidence type="ECO:0000256" key="8">
    <source>
        <dbReference type="ARBA" id="ARBA00049339"/>
    </source>
</evidence>
<dbReference type="InterPro" id="IPR001412">
    <property type="entry name" value="aa-tRNA-synth_I_CS"/>
</dbReference>
<dbReference type="PANTHER" id="PTHR11956">
    <property type="entry name" value="ARGINYL-TRNA SYNTHETASE"/>
    <property type="match status" value="1"/>
</dbReference>
<dbReference type="InterPro" id="IPR035684">
    <property type="entry name" value="ArgRS_core"/>
</dbReference>
<evidence type="ECO:0000256" key="7">
    <source>
        <dbReference type="ARBA" id="ARBA00023146"/>
    </source>
</evidence>
<dbReference type="InterPro" id="IPR001278">
    <property type="entry name" value="Arg-tRNA-ligase"/>
</dbReference>
<dbReference type="SMART" id="SM01016">
    <property type="entry name" value="Arg_tRNA_synt_N"/>
    <property type="match status" value="1"/>
</dbReference>
<dbReference type="SUPFAM" id="SSF47323">
    <property type="entry name" value="Anticodon-binding domain of a subclass of class I aminoacyl-tRNA synthetases"/>
    <property type="match status" value="1"/>
</dbReference>
<keyword evidence="6 9" id="KW-0648">Protein biosynthesis</keyword>
<dbReference type="InterPro" id="IPR008909">
    <property type="entry name" value="DALR_anticod-bd"/>
</dbReference>
<feature type="short sequence motif" description="'HIGH' region" evidence="9">
    <location>
        <begin position="115"/>
        <end position="125"/>
    </location>
</feature>
<dbReference type="Pfam" id="PF03485">
    <property type="entry name" value="Arg_tRNA_synt_N"/>
    <property type="match status" value="1"/>
</dbReference>
<dbReference type="Proteomes" id="UP001434737">
    <property type="component" value="Chromosome"/>
</dbReference>
<name>A0ABZ3F504_9HELI</name>
<evidence type="ECO:0000259" key="11">
    <source>
        <dbReference type="SMART" id="SM00836"/>
    </source>
</evidence>
<feature type="domain" description="Arginyl tRNA synthetase N-terminal" evidence="12">
    <location>
        <begin position="3"/>
        <end position="82"/>
    </location>
</feature>
<evidence type="ECO:0000313" key="14">
    <source>
        <dbReference type="Proteomes" id="UP001434737"/>
    </source>
</evidence>
<gene>
    <name evidence="9 13" type="primary">argS</name>
    <name evidence="13" type="ORF">V3I05_06055</name>
</gene>
<comment type="similarity">
    <text evidence="1 9 10">Belongs to the class-I aminoacyl-tRNA synthetase family.</text>
</comment>
<evidence type="ECO:0000256" key="2">
    <source>
        <dbReference type="ARBA" id="ARBA00022490"/>
    </source>
</evidence>
<dbReference type="Gene3D" id="3.40.50.620">
    <property type="entry name" value="HUPs"/>
    <property type="match status" value="1"/>
</dbReference>
<evidence type="ECO:0000256" key="1">
    <source>
        <dbReference type="ARBA" id="ARBA00005594"/>
    </source>
</evidence>
<dbReference type="Gene3D" id="1.10.730.10">
    <property type="entry name" value="Isoleucyl-tRNA Synthetase, Domain 1"/>
    <property type="match status" value="1"/>
</dbReference>
<comment type="subunit">
    <text evidence="9">Monomer.</text>
</comment>
<dbReference type="PROSITE" id="PS00178">
    <property type="entry name" value="AA_TRNA_LIGASE_I"/>
    <property type="match status" value="1"/>
</dbReference>
<dbReference type="NCBIfam" id="TIGR00456">
    <property type="entry name" value="argS"/>
    <property type="match status" value="1"/>
</dbReference>
<evidence type="ECO:0000256" key="3">
    <source>
        <dbReference type="ARBA" id="ARBA00022598"/>
    </source>
</evidence>
<comment type="catalytic activity">
    <reaction evidence="8 9">
        <text>tRNA(Arg) + L-arginine + ATP = L-arginyl-tRNA(Arg) + AMP + diphosphate</text>
        <dbReference type="Rhea" id="RHEA:20301"/>
        <dbReference type="Rhea" id="RHEA-COMP:9658"/>
        <dbReference type="Rhea" id="RHEA-COMP:9673"/>
        <dbReference type="ChEBI" id="CHEBI:30616"/>
        <dbReference type="ChEBI" id="CHEBI:32682"/>
        <dbReference type="ChEBI" id="CHEBI:33019"/>
        <dbReference type="ChEBI" id="CHEBI:78442"/>
        <dbReference type="ChEBI" id="CHEBI:78513"/>
        <dbReference type="ChEBI" id="CHEBI:456215"/>
        <dbReference type="EC" id="6.1.1.19"/>
    </reaction>
</comment>
<evidence type="ECO:0000256" key="6">
    <source>
        <dbReference type="ARBA" id="ARBA00022917"/>
    </source>
</evidence>
<keyword evidence="14" id="KW-1185">Reference proteome</keyword>
<dbReference type="PRINTS" id="PR01038">
    <property type="entry name" value="TRNASYNTHARG"/>
</dbReference>
<dbReference type="InterPro" id="IPR005148">
    <property type="entry name" value="Arg-tRNA-synth_N"/>
</dbReference>
<sequence length="531" mass="59528">MYSHIKCILAKSCGIDDEGVSIVLEKPKNKDLGHFATPLAFSLAKVKKTNPIHLAQDIAQALSQDAAFERVEALNGFVNLTLSHAFLHQQAKLYLTQPVQNPASKERILIEFVSANPTGPLHIGHARGAVYGDCLTRVGRFLGYEIDTEYYINDAGAQIDMLGLSILLAAQEHILGQEVSYPESYYRGEYIINLAKECEKHFGKDIFKSEDSIPTLADFGKNAMLEEIKANLALLGISFDNFVSEKVLYAQWQATLNSLKAHQGIYESEGKVWIASSQLSDEKDRVLVRENGEPTYLAGDIIYHRDKFMRDFTHYINIWGADHHGYIARVKAAIHFLGYDEGKLEVLLSQMVSLLKGGEPYKMSKRAGNFILLKDVVADIGADALRFIFLSKKPDTHLEFDVNDLNKQDSSNPVYYINYANARIHTIFEKAGIVMGDLPLKDSLNLNDDAKALLFEALCLPQMIESSFRDREIQKICEYLKSLAASLHGFYNAHKILQTLQQDDYLYVLKVVSHSLTLGLKLLGISAKTKM</sequence>
<evidence type="ECO:0000313" key="13">
    <source>
        <dbReference type="EMBL" id="XAM17253.1"/>
    </source>
</evidence>
<dbReference type="GO" id="GO:0004814">
    <property type="term" value="F:arginine-tRNA ligase activity"/>
    <property type="evidence" value="ECO:0007669"/>
    <property type="project" value="UniProtKB-EC"/>
</dbReference>
<evidence type="ECO:0000256" key="5">
    <source>
        <dbReference type="ARBA" id="ARBA00022840"/>
    </source>
</evidence>
<dbReference type="SUPFAM" id="SSF52374">
    <property type="entry name" value="Nucleotidylyl transferase"/>
    <property type="match status" value="1"/>
</dbReference>
<evidence type="ECO:0000256" key="9">
    <source>
        <dbReference type="HAMAP-Rule" id="MF_00123"/>
    </source>
</evidence>
<dbReference type="CDD" id="cd00671">
    <property type="entry name" value="ArgRS_core"/>
    <property type="match status" value="1"/>
</dbReference>
<proteinExistence type="inferred from homology"/>
<organism evidence="13 14">
    <name type="scientific">Helicobacter mastomyrinus</name>
    <dbReference type="NCBI Taxonomy" id="287948"/>
    <lineage>
        <taxon>Bacteria</taxon>
        <taxon>Pseudomonadati</taxon>
        <taxon>Campylobacterota</taxon>
        <taxon>Epsilonproteobacteria</taxon>
        <taxon>Campylobacterales</taxon>
        <taxon>Helicobacteraceae</taxon>
        <taxon>Helicobacter</taxon>
    </lineage>
</organism>
<dbReference type="HAMAP" id="MF_00123">
    <property type="entry name" value="Arg_tRNA_synth"/>
    <property type="match status" value="1"/>
</dbReference>
<dbReference type="PANTHER" id="PTHR11956:SF5">
    <property type="entry name" value="ARGININE--TRNA LIGASE, CYTOPLASMIC"/>
    <property type="match status" value="1"/>
</dbReference>
<dbReference type="Pfam" id="PF05746">
    <property type="entry name" value="DALR_1"/>
    <property type="match status" value="1"/>
</dbReference>
<feature type="domain" description="DALR anticodon binding" evidence="11">
    <location>
        <begin position="417"/>
        <end position="531"/>
    </location>
</feature>